<reference evidence="2" key="1">
    <citation type="submission" date="2016-11" db="EMBL/GenBank/DDBJ databases">
        <authorList>
            <person name="Varghese N."/>
            <person name="Submissions S."/>
        </authorList>
    </citation>
    <scope>NUCLEOTIDE SEQUENCE [LARGE SCALE GENOMIC DNA]</scope>
    <source>
        <strain evidence="2">DSM 1811</strain>
    </source>
</reference>
<protein>
    <submittedName>
        <fullName evidence="1">Uncharacterized protein</fullName>
    </submittedName>
</protein>
<keyword evidence="2" id="KW-1185">Reference proteome</keyword>
<gene>
    <name evidence="1" type="ORF">SAMN05444366_3344</name>
</gene>
<accession>A0A1M7JGE6</accession>
<proteinExistence type="predicted"/>
<dbReference type="Proteomes" id="UP000184121">
    <property type="component" value="Unassembled WGS sequence"/>
</dbReference>
<dbReference type="EMBL" id="FRBY01000005">
    <property type="protein sequence ID" value="SHM52026.1"/>
    <property type="molecule type" value="Genomic_DNA"/>
</dbReference>
<sequence length="58" mass="6618">MTQVEINDLAIEIYNEIPNGDIKKYIKECIDQGETTKDEVKACVLFKIAQNFRKNAGL</sequence>
<organism evidence="1 2">
    <name type="scientific">Flavobacterium saccharophilum</name>
    <dbReference type="NCBI Taxonomy" id="29534"/>
    <lineage>
        <taxon>Bacteria</taxon>
        <taxon>Pseudomonadati</taxon>
        <taxon>Bacteroidota</taxon>
        <taxon>Flavobacteriia</taxon>
        <taxon>Flavobacteriales</taxon>
        <taxon>Flavobacteriaceae</taxon>
        <taxon>Flavobacterium</taxon>
    </lineage>
</organism>
<dbReference type="AlphaFoldDB" id="A0A1M7JGE6"/>
<dbReference type="OrthoDB" id="9862141at2"/>
<dbReference type="RefSeq" id="WP_159433476.1">
    <property type="nucleotide sequence ID" value="NZ_FRBY01000005.1"/>
</dbReference>
<evidence type="ECO:0000313" key="2">
    <source>
        <dbReference type="Proteomes" id="UP000184121"/>
    </source>
</evidence>
<evidence type="ECO:0000313" key="1">
    <source>
        <dbReference type="EMBL" id="SHM52026.1"/>
    </source>
</evidence>
<name>A0A1M7JGE6_9FLAO</name>